<proteinExistence type="predicted"/>
<feature type="domain" description="Glycosyltransferase subfamily 4-like N-terminal" evidence="4">
    <location>
        <begin position="15"/>
        <end position="188"/>
    </location>
</feature>
<evidence type="ECO:0000256" key="1">
    <source>
        <dbReference type="ARBA" id="ARBA00022676"/>
    </source>
</evidence>
<dbReference type="GO" id="GO:1903509">
    <property type="term" value="P:liposaccharide metabolic process"/>
    <property type="evidence" value="ECO:0007669"/>
    <property type="project" value="UniProtKB-ARBA"/>
</dbReference>
<dbReference type="EMBL" id="CACSIP010000034">
    <property type="protein sequence ID" value="CAA0128281.1"/>
    <property type="molecule type" value="Genomic_DNA"/>
</dbReference>
<sequence length="371" mass="40286">MRVTMVHERLTEIAGSENVVAEMFREWPDAPISIPIVDPRVQACFASQVKTGRLSALYRAAGYRSYAPLLPLVPAWLRRRDFSNADVAVISHHAFGIAAVHAAHSIPTVAYVHSPARWAWDKKMRIDETDSRAGRIALDALSALAIRTELSAAPAVTSIVANSGAVAQRIKRHWDRDAQVVHPPVDVDFYTPDAAEAREDYFLLPGRLVAYKRPDVAVRAAVRAGVKLVVAGHGRDADKCRRLAENGHVEFLGRVSDTELRSLYRRAKAMVMPGEEDFGITPVEAMACGTPVIALGVGGALDSVVEGLTGTFVHGSDDEAMVSGFADTLAAFDGSHFDPAQIRCHAEGFSRSAFRRKMAEVVRVTVERGAA</sequence>
<dbReference type="InterPro" id="IPR050194">
    <property type="entry name" value="Glycosyltransferase_grp1"/>
</dbReference>
<keyword evidence="6" id="KW-1185">Reference proteome</keyword>
<dbReference type="Pfam" id="PF00534">
    <property type="entry name" value="Glycos_transf_1"/>
    <property type="match status" value="1"/>
</dbReference>
<dbReference type="OrthoDB" id="9801573at2"/>
<evidence type="ECO:0000313" key="6">
    <source>
        <dbReference type="Proteomes" id="UP000430146"/>
    </source>
</evidence>
<evidence type="ECO:0000259" key="4">
    <source>
        <dbReference type="Pfam" id="PF13439"/>
    </source>
</evidence>
<dbReference type="EC" id="2.4.1.250" evidence="5"/>
<protein>
    <submittedName>
        <fullName evidence="5">D-inositol 3-phosphate glycosyltransferase</fullName>
        <ecNumber evidence="5">2.4.1.250</ecNumber>
    </submittedName>
</protein>
<dbReference type="Proteomes" id="UP000430146">
    <property type="component" value="Unassembled WGS sequence"/>
</dbReference>
<dbReference type="InterPro" id="IPR001296">
    <property type="entry name" value="Glyco_trans_1"/>
</dbReference>
<dbReference type="Pfam" id="PF13439">
    <property type="entry name" value="Glyco_transf_4"/>
    <property type="match status" value="1"/>
</dbReference>
<dbReference type="AlphaFoldDB" id="A0A5S9R495"/>
<evidence type="ECO:0000256" key="2">
    <source>
        <dbReference type="ARBA" id="ARBA00022679"/>
    </source>
</evidence>
<gene>
    <name evidence="5" type="primary">mshA_3</name>
    <name evidence="5" type="ORF">AELLOGFF_01238</name>
</gene>
<dbReference type="PANTHER" id="PTHR45947:SF3">
    <property type="entry name" value="SULFOQUINOVOSYL TRANSFERASE SQD2"/>
    <property type="match status" value="1"/>
</dbReference>
<accession>A0A5S9R495</accession>
<dbReference type="GO" id="GO:1901137">
    <property type="term" value="P:carbohydrate derivative biosynthetic process"/>
    <property type="evidence" value="ECO:0007669"/>
    <property type="project" value="UniProtKB-ARBA"/>
</dbReference>
<feature type="domain" description="Glycosyl transferase family 1" evidence="3">
    <location>
        <begin position="198"/>
        <end position="327"/>
    </location>
</feature>
<dbReference type="GO" id="GO:0008610">
    <property type="term" value="P:lipid biosynthetic process"/>
    <property type="evidence" value="ECO:0007669"/>
    <property type="project" value="UniProtKB-ARBA"/>
</dbReference>
<evidence type="ECO:0000313" key="5">
    <source>
        <dbReference type="EMBL" id="CAA0128281.1"/>
    </source>
</evidence>
<dbReference type="GO" id="GO:0102710">
    <property type="term" value="F:D-inositol-3-phosphate glycosyltransferase activity"/>
    <property type="evidence" value="ECO:0007669"/>
    <property type="project" value="UniProtKB-EC"/>
</dbReference>
<keyword evidence="2 5" id="KW-0808">Transferase</keyword>
<dbReference type="PANTHER" id="PTHR45947">
    <property type="entry name" value="SULFOQUINOVOSYL TRANSFERASE SQD2"/>
    <property type="match status" value="1"/>
</dbReference>
<reference evidence="5 6" key="1">
    <citation type="submission" date="2019-11" db="EMBL/GenBank/DDBJ databases">
        <authorList>
            <person name="Holert J."/>
        </authorList>
    </citation>
    <scope>NUCLEOTIDE SEQUENCE [LARGE SCALE GENOMIC DNA]</scope>
    <source>
        <strain evidence="5">BC8_1</strain>
    </source>
</reference>
<keyword evidence="1 5" id="KW-0328">Glycosyltransferase</keyword>
<evidence type="ECO:0000259" key="3">
    <source>
        <dbReference type="Pfam" id="PF00534"/>
    </source>
</evidence>
<dbReference type="Gene3D" id="3.40.50.2000">
    <property type="entry name" value="Glycogen Phosphorylase B"/>
    <property type="match status" value="2"/>
</dbReference>
<name>A0A5S9R495_MYCVN</name>
<dbReference type="InterPro" id="IPR028098">
    <property type="entry name" value="Glyco_trans_4-like_N"/>
</dbReference>
<organism evidence="5 6">
    <name type="scientific">Mycolicibacterium vanbaalenii</name>
    <name type="common">Mycobacterium vanbaalenii</name>
    <dbReference type="NCBI Taxonomy" id="110539"/>
    <lineage>
        <taxon>Bacteria</taxon>
        <taxon>Bacillati</taxon>
        <taxon>Actinomycetota</taxon>
        <taxon>Actinomycetes</taxon>
        <taxon>Mycobacteriales</taxon>
        <taxon>Mycobacteriaceae</taxon>
        <taxon>Mycolicibacterium</taxon>
    </lineage>
</organism>
<dbReference type="SUPFAM" id="SSF53756">
    <property type="entry name" value="UDP-Glycosyltransferase/glycogen phosphorylase"/>
    <property type="match status" value="1"/>
</dbReference>